<keyword evidence="2" id="KW-0808">Transferase</keyword>
<dbReference type="PANTHER" id="PTHR12526:SF630">
    <property type="entry name" value="GLYCOSYLTRANSFERASE"/>
    <property type="match status" value="1"/>
</dbReference>
<dbReference type="SUPFAM" id="SSF53756">
    <property type="entry name" value="UDP-Glycosyltransferase/glycogen phosphorylase"/>
    <property type="match status" value="1"/>
</dbReference>
<sequence length="507" mass="57345">MFYFVGNVFSSEITGIESAQLKRLKLFQLFHEPAKVVSTGSAMARTVNARKYGLTKETYINEYDFLCEVPFDFRQQVTLASLGLAGHHRVSHHDPHFTRYADGDQLVAQVATTADGQVTSVRYFDAHNRSRVEDQYDPRGFLAVRYYYDESLNVVSKVFFNPQGKARLRFLYTDQPTPRVGAIQVLRPDGRVIILSNIDALQSYFFDRLNESTPHNVFIVDRTQRNAWAIENMKTKAFRLFHLHNVHASGLAANAASRDLNYNYRQPLNNLDRWEGAIVLTDQQMADIRLTFPAAKFIKVPAVVIPPARLAAPRVPVAARTPGKIIAVARIDRQKQLKELVQVVKLIHDQQADTTLDIWGLTQEQKYKDEILALIAQLHLEEVVKLKGFSKELNGIYDHARLMILTSRIEGTILALAEAQSHGVPVVSYDFKYGPREFILPGRNGEIVPVGARQAAAAQALKLLGDDETWQRYSTGCYDASARYSADHVFASWRAVKARAEAFYCQQ</sequence>
<evidence type="ECO:0000313" key="3">
    <source>
        <dbReference type="Proteomes" id="UP001597249"/>
    </source>
</evidence>
<feature type="domain" description="Glycosyl transferase family 1" evidence="1">
    <location>
        <begin position="320"/>
        <end position="473"/>
    </location>
</feature>
<dbReference type="InterPro" id="IPR001296">
    <property type="entry name" value="Glyco_trans_1"/>
</dbReference>
<dbReference type="EC" id="2.4.-.-" evidence="2"/>
<protein>
    <submittedName>
        <fullName evidence="2">Glycosyltransferase</fullName>
        <ecNumber evidence="2">2.4.-.-</ecNumber>
    </submittedName>
</protein>
<evidence type="ECO:0000313" key="2">
    <source>
        <dbReference type="EMBL" id="MFD1392965.1"/>
    </source>
</evidence>
<gene>
    <name evidence="2" type="ORF">ACFQ3L_05075</name>
</gene>
<comment type="caution">
    <text evidence="2">The sequence shown here is derived from an EMBL/GenBank/DDBJ whole genome shotgun (WGS) entry which is preliminary data.</text>
</comment>
<organism evidence="2 3">
    <name type="scientific">Lacticaseibacillus jixianensis</name>
    <dbReference type="NCBI Taxonomy" id="2486012"/>
    <lineage>
        <taxon>Bacteria</taxon>
        <taxon>Bacillati</taxon>
        <taxon>Bacillota</taxon>
        <taxon>Bacilli</taxon>
        <taxon>Lactobacillales</taxon>
        <taxon>Lactobacillaceae</taxon>
        <taxon>Lacticaseibacillus</taxon>
    </lineage>
</organism>
<keyword evidence="2" id="KW-0328">Glycosyltransferase</keyword>
<accession>A0ABW4B9K2</accession>
<evidence type="ECO:0000259" key="1">
    <source>
        <dbReference type="Pfam" id="PF00534"/>
    </source>
</evidence>
<name>A0ABW4B9K2_9LACO</name>
<keyword evidence="3" id="KW-1185">Reference proteome</keyword>
<dbReference type="RefSeq" id="WP_125584910.1">
    <property type="nucleotide sequence ID" value="NZ_JBHTMO010000013.1"/>
</dbReference>
<reference evidence="3" key="1">
    <citation type="journal article" date="2019" name="Int. J. Syst. Evol. Microbiol.">
        <title>The Global Catalogue of Microorganisms (GCM) 10K type strain sequencing project: providing services to taxonomists for standard genome sequencing and annotation.</title>
        <authorList>
            <consortium name="The Broad Institute Genomics Platform"/>
            <consortium name="The Broad Institute Genome Sequencing Center for Infectious Disease"/>
            <person name="Wu L."/>
            <person name="Ma J."/>
        </authorList>
    </citation>
    <scope>NUCLEOTIDE SEQUENCE [LARGE SCALE GENOMIC DNA]</scope>
    <source>
        <strain evidence="3">CCM 8911</strain>
    </source>
</reference>
<dbReference type="Pfam" id="PF00534">
    <property type="entry name" value="Glycos_transf_1"/>
    <property type="match status" value="1"/>
</dbReference>
<dbReference type="GO" id="GO:0016757">
    <property type="term" value="F:glycosyltransferase activity"/>
    <property type="evidence" value="ECO:0007669"/>
    <property type="project" value="UniProtKB-KW"/>
</dbReference>
<dbReference type="Gene3D" id="3.40.50.2000">
    <property type="entry name" value="Glycogen Phosphorylase B"/>
    <property type="match status" value="2"/>
</dbReference>
<dbReference type="EMBL" id="JBHTMO010000013">
    <property type="protein sequence ID" value="MFD1392965.1"/>
    <property type="molecule type" value="Genomic_DNA"/>
</dbReference>
<dbReference type="Proteomes" id="UP001597249">
    <property type="component" value="Unassembled WGS sequence"/>
</dbReference>
<dbReference type="PANTHER" id="PTHR12526">
    <property type="entry name" value="GLYCOSYLTRANSFERASE"/>
    <property type="match status" value="1"/>
</dbReference>
<proteinExistence type="predicted"/>